<gene>
    <name evidence="2" type="ORF">TthHB5018_09260</name>
</gene>
<proteinExistence type="predicted"/>
<evidence type="ECO:0000313" key="2">
    <source>
        <dbReference type="EMBL" id="BCP65992.1"/>
    </source>
</evidence>
<accession>A0A7R7YI58</accession>
<dbReference type="InterPro" id="IPR011604">
    <property type="entry name" value="PDDEXK-like_dom_sf"/>
</dbReference>
<dbReference type="RefSeq" id="WP_038069870.1">
    <property type="nucleotide sequence ID" value="NZ_AP024270.1"/>
</dbReference>
<protein>
    <recommendedName>
        <fullName evidence="1">DUF83 domain-containing protein</fullName>
    </recommendedName>
</protein>
<evidence type="ECO:0000259" key="1">
    <source>
        <dbReference type="Pfam" id="PF01930"/>
    </source>
</evidence>
<dbReference type="Proteomes" id="UP000596099">
    <property type="component" value="Chromosome"/>
</dbReference>
<feature type="domain" description="DUF83" evidence="1">
    <location>
        <begin position="156"/>
        <end position="214"/>
    </location>
</feature>
<dbReference type="Pfam" id="PF01930">
    <property type="entry name" value="Cas_Cas4"/>
    <property type="match status" value="1"/>
</dbReference>
<sequence length="242" mass="26935">MYQDWLFKDHPSGFRLRYRRSGGGYEVSRDGESWSPVPSVTQITALLNKNLHEWAVRQVVEYLDGALVPGLVIDGAERARILKEAAEAHRRAAREAAGRGQSFHTWAEAFLKGLAPPLPEEEPFRGMALSLTGWWEENGGKLVRSEEAVFHPHHLYAGRVDLVATLGGRLYVVDLKTSSRAYPEHLLQVGGYALALWEEGVRVEGGLVLCLREGFVPEEVPLEEAAEAFLGLLAVHRFLKGL</sequence>
<dbReference type="InterPro" id="IPR022765">
    <property type="entry name" value="Dna2/Cas4_DUF83"/>
</dbReference>
<evidence type="ECO:0000313" key="3">
    <source>
        <dbReference type="Proteomes" id="UP000596099"/>
    </source>
</evidence>
<dbReference type="AlphaFoldDB" id="A0A7R7YI58"/>
<dbReference type="Gene3D" id="3.90.320.10">
    <property type="match status" value="1"/>
</dbReference>
<name>A0A7R7YI58_THETH</name>
<reference evidence="3" key="1">
    <citation type="submission" date="2021-01" db="EMBL/GenBank/DDBJ databases">
        <title>Complete Genome Sequence of Thermus thermophilus Strain HB5018, Isolated from Mine Onsen Hot Spring.</title>
        <authorList>
            <person name="Miyazaki K."/>
            <person name="Moriya T."/>
            <person name="Nemoto N."/>
            <person name="Oshima T."/>
            <person name="Yura K."/>
            <person name="Bessho Y."/>
        </authorList>
    </citation>
    <scope>NUCLEOTIDE SEQUENCE [LARGE SCALE GENOMIC DNA]</scope>
    <source>
        <strain evidence="3">HB5018</strain>
    </source>
</reference>
<organism evidence="2 3">
    <name type="scientific">Thermus thermophilus</name>
    <dbReference type="NCBI Taxonomy" id="274"/>
    <lineage>
        <taxon>Bacteria</taxon>
        <taxon>Thermotogati</taxon>
        <taxon>Deinococcota</taxon>
        <taxon>Deinococci</taxon>
        <taxon>Thermales</taxon>
        <taxon>Thermaceae</taxon>
        <taxon>Thermus</taxon>
    </lineage>
</organism>
<dbReference type="EMBL" id="AP024270">
    <property type="protein sequence ID" value="BCP65992.1"/>
    <property type="molecule type" value="Genomic_DNA"/>
</dbReference>